<dbReference type="Proteomes" id="UP000306416">
    <property type="component" value="Unassembled WGS sequence"/>
</dbReference>
<keyword evidence="3" id="KW-1185">Reference proteome</keyword>
<dbReference type="EMBL" id="SRSC01000001">
    <property type="protein sequence ID" value="TGU74422.1"/>
    <property type="molecule type" value="Genomic_DNA"/>
</dbReference>
<sequence>MKAKIMLFAIMLAGLVAANHAFAQGDGKFPGIDKRVDVFQKQLEQQGFKVTRWEDAFGPVNLACWVCNGLTDTAFGNNAAAPYQVISEPYEGVRVGREMQLEPYDAVIFIGKTPPPVAYFSYTGFVYSRYNGEGKGRKQIFSSIGDTINHSRINTVDKKHPFDKDVIIVMTADQGTNASVLHAAMRAGFPQSIMNTMVVPSSVVKLGKDEKADTLIFVERMYLPANQDDLNNYMDTSSQWASVLYVTYPEKPAKLDPYPAPQMLVRGTGKTEADLMPALDRLESAIVTANPGYQADKLQSGIWLLEWLDGFQRGTNLIGECRDTVYLKTADFKLGSNPEDYLVVFGVNHEATGKATYSNFTLYHAAMELGVAGKNSREINGTADRYDLGKYQAMSKHLYAFKVARDCGGLPATECLEVKQIPVGNCPFGDCCPRGSLDDDLFLGFRAYVEPETGVGPYWFEILWDRAIHFKK</sequence>
<proteinExistence type="predicted"/>
<feature type="signal peptide" evidence="1">
    <location>
        <begin position="1"/>
        <end position="23"/>
    </location>
</feature>
<protein>
    <recommendedName>
        <fullName evidence="4">ABC transporter substrate-binding protein</fullName>
    </recommendedName>
</protein>
<keyword evidence="1" id="KW-0732">Signal</keyword>
<evidence type="ECO:0000256" key="1">
    <source>
        <dbReference type="SAM" id="SignalP"/>
    </source>
</evidence>
<evidence type="ECO:0000313" key="2">
    <source>
        <dbReference type="EMBL" id="TGU74422.1"/>
    </source>
</evidence>
<evidence type="ECO:0000313" key="3">
    <source>
        <dbReference type="Proteomes" id="UP000306416"/>
    </source>
</evidence>
<comment type="caution">
    <text evidence="2">The sequence shown here is derived from an EMBL/GenBank/DDBJ whole genome shotgun (WGS) entry which is preliminary data.</text>
</comment>
<dbReference type="AlphaFoldDB" id="A0A4V3P069"/>
<name>A0A4V3P069_9BACT</name>
<dbReference type="RefSeq" id="WP_135868752.1">
    <property type="nucleotide sequence ID" value="NZ_SRSC01000001.1"/>
</dbReference>
<evidence type="ECO:0008006" key="4">
    <source>
        <dbReference type="Google" id="ProtNLM"/>
    </source>
</evidence>
<gene>
    <name evidence="2" type="ORF">E4633_02860</name>
</gene>
<feature type="chain" id="PRO_5020918492" description="ABC transporter substrate-binding protein" evidence="1">
    <location>
        <begin position="24"/>
        <end position="472"/>
    </location>
</feature>
<reference evidence="2 3" key="1">
    <citation type="submission" date="2019-04" db="EMBL/GenBank/DDBJ databases">
        <title>Geobacter oryzae sp. nov., ferric-reducing bacteria isolated from paddy soil.</title>
        <authorList>
            <person name="Xu Z."/>
            <person name="Masuda Y."/>
            <person name="Itoh H."/>
            <person name="Senoo K."/>
        </authorList>
    </citation>
    <scope>NUCLEOTIDE SEQUENCE [LARGE SCALE GENOMIC DNA]</scope>
    <source>
        <strain evidence="2 3">Red111</strain>
    </source>
</reference>
<organism evidence="2 3">
    <name type="scientific">Geomonas terrae</name>
    <dbReference type="NCBI Taxonomy" id="2562681"/>
    <lineage>
        <taxon>Bacteria</taxon>
        <taxon>Pseudomonadati</taxon>
        <taxon>Thermodesulfobacteriota</taxon>
        <taxon>Desulfuromonadia</taxon>
        <taxon>Geobacterales</taxon>
        <taxon>Geobacteraceae</taxon>
        <taxon>Geomonas</taxon>
    </lineage>
</organism>
<accession>A0A4V3P069</accession>